<organism evidence="2">
    <name type="scientific">Micromonas pusilla</name>
    <name type="common">Picoplanktonic green alga</name>
    <name type="synonym">Chromulina pusilla</name>
    <dbReference type="NCBI Taxonomy" id="38833"/>
    <lineage>
        <taxon>Eukaryota</taxon>
        <taxon>Viridiplantae</taxon>
        <taxon>Chlorophyta</taxon>
        <taxon>Mamiellophyceae</taxon>
        <taxon>Mamiellales</taxon>
        <taxon>Mamiellaceae</taxon>
        <taxon>Micromonas</taxon>
    </lineage>
</organism>
<feature type="compositionally biased region" description="Basic residues" evidence="1">
    <location>
        <begin position="273"/>
        <end position="282"/>
    </location>
</feature>
<dbReference type="AlphaFoldDB" id="A0A7S0CST1"/>
<feature type="region of interest" description="Disordered" evidence="1">
    <location>
        <begin position="254"/>
        <end position="333"/>
    </location>
</feature>
<feature type="compositionally biased region" description="Low complexity" evidence="1">
    <location>
        <begin position="79"/>
        <end position="93"/>
    </location>
</feature>
<feature type="region of interest" description="Disordered" evidence="1">
    <location>
        <begin position="357"/>
        <end position="378"/>
    </location>
</feature>
<feature type="compositionally biased region" description="Basic and acidic residues" evidence="1">
    <location>
        <begin position="120"/>
        <end position="137"/>
    </location>
</feature>
<feature type="compositionally biased region" description="Basic and acidic residues" evidence="1">
    <location>
        <begin position="310"/>
        <end position="320"/>
    </location>
</feature>
<feature type="compositionally biased region" description="Basic residues" evidence="1">
    <location>
        <begin position="94"/>
        <end position="106"/>
    </location>
</feature>
<protein>
    <submittedName>
        <fullName evidence="2">Uncharacterized protein</fullName>
    </submittedName>
</protein>
<proteinExistence type="predicted"/>
<name>A0A7S0CST1_MICPS</name>
<feature type="region of interest" description="Disordered" evidence="1">
    <location>
        <begin position="410"/>
        <end position="441"/>
    </location>
</feature>
<feature type="compositionally biased region" description="Low complexity" evidence="1">
    <location>
        <begin position="139"/>
        <end position="154"/>
    </location>
</feature>
<evidence type="ECO:0000313" key="2">
    <source>
        <dbReference type="EMBL" id="CAD8433018.1"/>
    </source>
</evidence>
<feature type="region of interest" description="Disordered" evidence="1">
    <location>
        <begin position="1"/>
        <end position="22"/>
    </location>
</feature>
<sequence>MDAAAMSRREALEVTRGDEARPIQPRRFSIVLRKPLAARNDGGAPKSAFKSSKTMGGEANDALLRAGVAKTPKGVTFMAPDAPDTPAARTVAVTHRRARMRTRKGTGRSVAARTFSLVLREPKAAEAHEAAERDRRAKTAPAPDSDTSSDPSSAKLGSRDGASEVAGASGGESDSVAPARETDDADAATVEIEAGVVGQRGDLLASKPPALAEADGGVTQFDGYDDDGDFGGGFGDDFGDDFGATPAHGGVGFGRMVDGGNDPMTGGLDGLGKRKRPVRLGPRRPAGTPHKLERARMAKRQSLALAGAGSRHDLEDENGKPVRRSNRTRTRPLQYWRGETKIYTRVHESLPTVAQMTHRTPNPAWPKHTPWHGGGAVIAVGAPVPADSAERARKAGEEARKRALQLADVAHLSDSEDDDVTEELARATEGAPLDPFGFSKK</sequence>
<feature type="compositionally biased region" description="Basic and acidic residues" evidence="1">
    <location>
        <begin position="7"/>
        <end position="21"/>
    </location>
</feature>
<dbReference type="EMBL" id="HBEN01002840">
    <property type="protein sequence ID" value="CAD8433018.1"/>
    <property type="molecule type" value="Transcribed_RNA"/>
</dbReference>
<gene>
    <name evidence="2" type="ORF">MSP1401_LOCUS2323</name>
</gene>
<feature type="compositionally biased region" description="Basic residues" evidence="1">
    <location>
        <begin position="321"/>
        <end position="330"/>
    </location>
</feature>
<feature type="region of interest" description="Disordered" evidence="1">
    <location>
        <begin position="76"/>
        <end position="237"/>
    </location>
</feature>
<reference evidence="2" key="1">
    <citation type="submission" date="2021-01" db="EMBL/GenBank/DDBJ databases">
        <authorList>
            <person name="Corre E."/>
            <person name="Pelletier E."/>
            <person name="Niang G."/>
            <person name="Scheremetjew M."/>
            <person name="Finn R."/>
            <person name="Kale V."/>
            <person name="Holt S."/>
            <person name="Cochrane G."/>
            <person name="Meng A."/>
            <person name="Brown T."/>
            <person name="Cohen L."/>
        </authorList>
    </citation>
    <scope>NUCLEOTIDE SEQUENCE</scope>
    <source>
        <strain evidence="2">CCAC1681</strain>
    </source>
</reference>
<evidence type="ECO:0000256" key="1">
    <source>
        <dbReference type="SAM" id="MobiDB-lite"/>
    </source>
</evidence>
<feature type="compositionally biased region" description="Low complexity" evidence="1">
    <location>
        <begin position="163"/>
        <end position="177"/>
    </location>
</feature>
<accession>A0A7S0CST1</accession>